<dbReference type="Proteomes" id="UP001057402">
    <property type="component" value="Chromosome 7"/>
</dbReference>
<gene>
    <name evidence="1" type="ORF">MLD38_024358</name>
</gene>
<protein>
    <submittedName>
        <fullName evidence="1">Uncharacterized protein</fullName>
    </submittedName>
</protein>
<accession>A0ACB9NTK3</accession>
<comment type="caution">
    <text evidence="1">The sequence shown here is derived from an EMBL/GenBank/DDBJ whole genome shotgun (WGS) entry which is preliminary data.</text>
</comment>
<organism evidence="1 2">
    <name type="scientific">Melastoma candidum</name>
    <dbReference type="NCBI Taxonomy" id="119954"/>
    <lineage>
        <taxon>Eukaryota</taxon>
        <taxon>Viridiplantae</taxon>
        <taxon>Streptophyta</taxon>
        <taxon>Embryophyta</taxon>
        <taxon>Tracheophyta</taxon>
        <taxon>Spermatophyta</taxon>
        <taxon>Magnoliopsida</taxon>
        <taxon>eudicotyledons</taxon>
        <taxon>Gunneridae</taxon>
        <taxon>Pentapetalae</taxon>
        <taxon>rosids</taxon>
        <taxon>malvids</taxon>
        <taxon>Myrtales</taxon>
        <taxon>Melastomataceae</taxon>
        <taxon>Melastomatoideae</taxon>
        <taxon>Melastomateae</taxon>
        <taxon>Melastoma</taxon>
    </lineage>
</organism>
<evidence type="ECO:0000313" key="1">
    <source>
        <dbReference type="EMBL" id="KAI4339411.1"/>
    </source>
</evidence>
<sequence length="130" mass="14736">MNQPPGFKTTNQPPTGENKPNIDDLLMRLLASQEEIQKQQEEVQKRQEMILKDHAMSIKQLEMQIGQIASSITSMPHGTLPSNTEANPKREHCNAVTLLNGRDFIKAFEKMEVDKEQASEKCCQPKTSEE</sequence>
<dbReference type="EMBL" id="CM042886">
    <property type="protein sequence ID" value="KAI4339411.1"/>
    <property type="molecule type" value="Genomic_DNA"/>
</dbReference>
<evidence type="ECO:0000313" key="2">
    <source>
        <dbReference type="Proteomes" id="UP001057402"/>
    </source>
</evidence>
<keyword evidence="2" id="KW-1185">Reference proteome</keyword>
<name>A0ACB9NTK3_9MYRT</name>
<reference evidence="2" key="1">
    <citation type="journal article" date="2023" name="Front. Plant Sci.">
        <title>Chromosomal-level genome assembly of Melastoma candidum provides insights into trichome evolution.</title>
        <authorList>
            <person name="Zhong Y."/>
            <person name="Wu W."/>
            <person name="Sun C."/>
            <person name="Zou P."/>
            <person name="Liu Y."/>
            <person name="Dai S."/>
            <person name="Zhou R."/>
        </authorList>
    </citation>
    <scope>NUCLEOTIDE SEQUENCE [LARGE SCALE GENOMIC DNA]</scope>
</reference>
<proteinExistence type="predicted"/>